<proteinExistence type="predicted"/>
<reference evidence="1" key="1">
    <citation type="submission" date="2021-12" db="EMBL/GenBank/DDBJ databases">
        <authorList>
            <person name="Criscuolo A."/>
        </authorList>
    </citation>
    <scope>NUCLEOTIDE SEQUENCE</scope>
    <source>
        <strain evidence="1">CIP111894</strain>
    </source>
</reference>
<accession>A0ABM9BKZ1</accession>
<name>A0ABM9BKZ1_9BACL</name>
<sequence>MRMYALLTEPIGKIRKVMIYESKNGVYVFLFDTHENIGCYADHWYVVIEDAMDYCIEELNIDEGQWVIINDPKDGEQHDIIY</sequence>
<gene>
    <name evidence="1" type="ORF">PAECIP111894_06077</name>
</gene>
<comment type="caution">
    <text evidence="1">The sequence shown here is derived from an EMBL/GenBank/DDBJ whole genome shotgun (WGS) entry which is preliminary data.</text>
</comment>
<dbReference type="Proteomes" id="UP000838749">
    <property type="component" value="Unassembled WGS sequence"/>
</dbReference>
<dbReference type="RefSeq" id="WP_234541945.1">
    <property type="nucleotide sequence ID" value="NZ_CAKMAB010000079.1"/>
</dbReference>
<organism evidence="1 2">
    <name type="scientific">Paenibacillus pseudetheri</name>
    <dbReference type="NCBI Taxonomy" id="2897682"/>
    <lineage>
        <taxon>Bacteria</taxon>
        <taxon>Bacillati</taxon>
        <taxon>Bacillota</taxon>
        <taxon>Bacilli</taxon>
        <taxon>Bacillales</taxon>
        <taxon>Paenibacillaceae</taxon>
        <taxon>Paenibacillus</taxon>
    </lineage>
</organism>
<protein>
    <submittedName>
        <fullName evidence="1">Uncharacterized protein</fullName>
    </submittedName>
</protein>
<evidence type="ECO:0000313" key="2">
    <source>
        <dbReference type="Proteomes" id="UP000838749"/>
    </source>
</evidence>
<dbReference type="EMBL" id="CAKMAB010000079">
    <property type="protein sequence ID" value="CAH1059863.1"/>
    <property type="molecule type" value="Genomic_DNA"/>
</dbReference>
<keyword evidence="2" id="KW-1185">Reference proteome</keyword>
<evidence type="ECO:0000313" key="1">
    <source>
        <dbReference type="EMBL" id="CAH1059863.1"/>
    </source>
</evidence>